<dbReference type="SUPFAM" id="SSF89733">
    <property type="entry name" value="L-sulfolactate dehydrogenase-like"/>
    <property type="match status" value="1"/>
</dbReference>
<dbReference type="InterPro" id="IPR003767">
    <property type="entry name" value="Malate/L-lactate_DH-like"/>
</dbReference>
<keyword evidence="2" id="KW-0560">Oxidoreductase</keyword>
<comment type="similarity">
    <text evidence="1">Belongs to the LDH2/MDH2 oxidoreductase family.</text>
</comment>
<evidence type="ECO:0000256" key="2">
    <source>
        <dbReference type="ARBA" id="ARBA00023002"/>
    </source>
</evidence>
<name>A0A381T9R5_9ZZZZ</name>
<protein>
    <recommendedName>
        <fullName evidence="4">Ldh family oxidoreductase</fullName>
    </recommendedName>
</protein>
<dbReference type="EMBL" id="UINC01004187">
    <property type="protein sequence ID" value="SVA12464.1"/>
    <property type="molecule type" value="Genomic_DNA"/>
</dbReference>
<proteinExistence type="inferred from homology"/>
<dbReference type="Gene3D" id="3.30.1370.60">
    <property type="entry name" value="Hypothetical oxidoreductase yiak, domain 2"/>
    <property type="match status" value="1"/>
</dbReference>
<dbReference type="GO" id="GO:0016491">
    <property type="term" value="F:oxidoreductase activity"/>
    <property type="evidence" value="ECO:0007669"/>
    <property type="project" value="UniProtKB-KW"/>
</dbReference>
<dbReference type="InterPro" id="IPR043143">
    <property type="entry name" value="Mal/L-sulf/L-lact_DH-like_NADP"/>
</dbReference>
<dbReference type="AlphaFoldDB" id="A0A381T9R5"/>
<dbReference type="PANTHER" id="PTHR11091">
    <property type="entry name" value="OXIDOREDUCTASE-RELATED"/>
    <property type="match status" value="1"/>
</dbReference>
<organism evidence="3">
    <name type="scientific">marine metagenome</name>
    <dbReference type="NCBI Taxonomy" id="408172"/>
    <lineage>
        <taxon>unclassified sequences</taxon>
        <taxon>metagenomes</taxon>
        <taxon>ecological metagenomes</taxon>
    </lineage>
</organism>
<dbReference type="InterPro" id="IPR036111">
    <property type="entry name" value="Mal/L-sulfo/L-lacto_DH-like_sf"/>
</dbReference>
<feature type="non-terminal residue" evidence="3">
    <location>
        <position position="185"/>
    </location>
</feature>
<evidence type="ECO:0000313" key="3">
    <source>
        <dbReference type="EMBL" id="SVA12464.1"/>
    </source>
</evidence>
<dbReference type="Gene3D" id="1.10.1530.10">
    <property type="match status" value="1"/>
</dbReference>
<gene>
    <name evidence="3" type="ORF">METZ01_LOCUS65318</name>
</gene>
<accession>A0A381T9R5</accession>
<reference evidence="3" key="1">
    <citation type="submission" date="2018-05" db="EMBL/GenBank/DDBJ databases">
        <authorList>
            <person name="Lanie J.A."/>
            <person name="Ng W.-L."/>
            <person name="Kazmierczak K.M."/>
            <person name="Andrzejewski T.M."/>
            <person name="Davidsen T.M."/>
            <person name="Wayne K.J."/>
            <person name="Tettelin H."/>
            <person name="Glass J.I."/>
            <person name="Rusch D."/>
            <person name="Podicherti R."/>
            <person name="Tsui H.-C.T."/>
            <person name="Winkler M.E."/>
        </authorList>
    </citation>
    <scope>NUCLEOTIDE SEQUENCE</scope>
</reference>
<evidence type="ECO:0008006" key="4">
    <source>
        <dbReference type="Google" id="ProtNLM"/>
    </source>
</evidence>
<dbReference type="PANTHER" id="PTHR11091:SF0">
    <property type="entry name" value="MALATE DEHYDROGENASE"/>
    <property type="match status" value="1"/>
</dbReference>
<dbReference type="InterPro" id="IPR043144">
    <property type="entry name" value="Mal/L-sulf/L-lact_DH-like_ah"/>
</dbReference>
<sequence>MANTRMSLDEVEAVALEALLRVGTEETAARSLSRAVRAAEHDGMRSHGLLYLPIYCEHVRCGKVDGTAVPVVLANKGAAVVVDAATGFAHPAIDVGFERLVPAAHNLGCAALTIRNSYNCGALGYHVERLAMAGLLGIGFTNAPASIAPWGGVKAVIGTNPFALGVPGAEQQAAFVIDQSASVVA</sequence>
<evidence type="ECO:0000256" key="1">
    <source>
        <dbReference type="ARBA" id="ARBA00006056"/>
    </source>
</evidence>
<dbReference type="Pfam" id="PF02615">
    <property type="entry name" value="Ldh_2"/>
    <property type="match status" value="1"/>
</dbReference>